<keyword evidence="3" id="KW-1185">Reference proteome</keyword>
<evidence type="ECO:0000313" key="2">
    <source>
        <dbReference type="EMBL" id="CZR67786.1"/>
    </source>
</evidence>
<evidence type="ECO:0000256" key="1">
    <source>
        <dbReference type="SAM" id="MobiDB-lite"/>
    </source>
</evidence>
<proteinExistence type="predicted"/>
<dbReference type="AlphaFoldDB" id="A0A1L7XRU2"/>
<sequence length="369" mass="41566">MGGRGCEKGPPLATFGSDILSLNPQSEILNVPDIEDQHLDPDSVLSTFTVSASTAAITTYTTKLKARMYRSQFDTMLNRARTEGRESPFWRAHNSALVNLYRSLRVEGVDFEYSVELAIWLSLWPDEKFPANVDPIELVLLNPNARQASCLALGGQFEALAILTSISRVDHRVEQVSSLGLDFTHDGDAAIRPRRNMNFQSLIDITSAGAHLAAVEGYNNSDSEGGSESADLRAPSPSPSSNTIIEYDEEDRHEDFRSITRDAIRTVLTELYDTAHVSLTQVEELGQDIESELSDTHFPANFQGSSGYMIRILRAIIDVAEHAGLYPHQQRRRRPPHRVTVRVRLTPIFVRRNRDPRIWHRRFQQGNQW</sequence>
<protein>
    <submittedName>
        <fullName evidence="2">Uncharacterized protein</fullName>
    </submittedName>
</protein>
<evidence type="ECO:0000313" key="3">
    <source>
        <dbReference type="Proteomes" id="UP000184330"/>
    </source>
</evidence>
<feature type="region of interest" description="Disordered" evidence="1">
    <location>
        <begin position="217"/>
        <end position="243"/>
    </location>
</feature>
<organism evidence="2 3">
    <name type="scientific">Phialocephala subalpina</name>
    <dbReference type="NCBI Taxonomy" id="576137"/>
    <lineage>
        <taxon>Eukaryota</taxon>
        <taxon>Fungi</taxon>
        <taxon>Dikarya</taxon>
        <taxon>Ascomycota</taxon>
        <taxon>Pezizomycotina</taxon>
        <taxon>Leotiomycetes</taxon>
        <taxon>Helotiales</taxon>
        <taxon>Mollisiaceae</taxon>
        <taxon>Phialocephala</taxon>
        <taxon>Phialocephala fortinii species complex</taxon>
    </lineage>
</organism>
<dbReference type="Proteomes" id="UP000184330">
    <property type="component" value="Unassembled WGS sequence"/>
</dbReference>
<accession>A0A1L7XRU2</accession>
<reference evidence="2 3" key="1">
    <citation type="submission" date="2016-03" db="EMBL/GenBank/DDBJ databases">
        <authorList>
            <person name="Ploux O."/>
        </authorList>
    </citation>
    <scope>NUCLEOTIDE SEQUENCE [LARGE SCALE GENOMIC DNA]</scope>
    <source>
        <strain evidence="2 3">UAMH 11012</strain>
    </source>
</reference>
<dbReference type="EMBL" id="FJOG01000047">
    <property type="protein sequence ID" value="CZR67786.1"/>
    <property type="molecule type" value="Genomic_DNA"/>
</dbReference>
<gene>
    <name evidence="2" type="ORF">PAC_17685</name>
</gene>
<name>A0A1L7XRU2_9HELO</name>